<dbReference type="EMBL" id="JBFNFH010000016">
    <property type="protein sequence ID" value="MFM1525341.1"/>
    <property type="molecule type" value="Genomic_DNA"/>
</dbReference>
<keyword evidence="2" id="KW-0732">Signal</keyword>
<evidence type="ECO:0000259" key="3">
    <source>
        <dbReference type="Pfam" id="PF01425"/>
    </source>
</evidence>
<dbReference type="RefSeq" id="WP_408126804.1">
    <property type="nucleotide sequence ID" value="NZ_JBFNFH010000016.1"/>
</dbReference>
<reference evidence="4 5" key="1">
    <citation type="journal article" date="2024" name="Front. Microbiol.">
        <title>Pangenomic and biochemical analyses of Helcococcus ovis reveal widespread tetracycline resistance and a novel bacterial species, Helcococcus bovis.</title>
        <authorList>
            <person name="Cunha F."/>
            <person name="Zhai Y."/>
            <person name="Casaro S."/>
            <person name="Jones K.L."/>
            <person name="Hernandez M."/>
            <person name="Bisinotto R.S."/>
            <person name="Kariyawasam S."/>
            <person name="Brown M.B."/>
            <person name="Phillips A."/>
            <person name="Jeong K.C."/>
            <person name="Galvao K.N."/>
        </authorList>
    </citation>
    <scope>NUCLEOTIDE SEQUENCE [LARGE SCALE GENOMIC DNA]</scope>
    <source>
        <strain evidence="4 5">KG197</strain>
    </source>
</reference>
<dbReference type="PANTHER" id="PTHR43372">
    <property type="entry name" value="FATTY-ACID AMIDE HYDROLASE"/>
    <property type="match status" value="1"/>
</dbReference>
<name>A0ABW9F8S1_9FIRM</name>
<evidence type="ECO:0000313" key="4">
    <source>
        <dbReference type="EMBL" id="MFM1525341.1"/>
    </source>
</evidence>
<dbReference type="InterPro" id="IPR036928">
    <property type="entry name" value="AS_sf"/>
</dbReference>
<feature type="signal peptide" evidence="2">
    <location>
        <begin position="1"/>
        <end position="29"/>
    </location>
</feature>
<dbReference type="InterPro" id="IPR020556">
    <property type="entry name" value="Amidase_CS"/>
</dbReference>
<organism evidence="4 5">
    <name type="scientific">Helcococcus bovis</name>
    <dbReference type="NCBI Taxonomy" id="3153252"/>
    <lineage>
        <taxon>Bacteria</taxon>
        <taxon>Bacillati</taxon>
        <taxon>Bacillota</taxon>
        <taxon>Tissierellia</taxon>
        <taxon>Tissierellales</taxon>
        <taxon>Peptoniphilaceae</taxon>
        <taxon>Helcococcus</taxon>
    </lineage>
</organism>
<feature type="domain" description="Amidase" evidence="3">
    <location>
        <begin position="70"/>
        <end position="421"/>
    </location>
</feature>
<dbReference type="InterPro" id="IPR052739">
    <property type="entry name" value="FAAH2"/>
</dbReference>
<protein>
    <submittedName>
        <fullName evidence="4">Amidase family protein</fullName>
    </submittedName>
</protein>
<keyword evidence="5" id="KW-1185">Reference proteome</keyword>
<dbReference type="SUPFAM" id="SSF75304">
    <property type="entry name" value="Amidase signature (AS) enzymes"/>
    <property type="match status" value="1"/>
</dbReference>
<evidence type="ECO:0000256" key="1">
    <source>
        <dbReference type="SAM" id="MobiDB-lite"/>
    </source>
</evidence>
<feature type="chain" id="PRO_5047268039" evidence="2">
    <location>
        <begin position="30"/>
        <end position="423"/>
    </location>
</feature>
<dbReference type="Proteomes" id="UP001629536">
    <property type="component" value="Unassembled WGS sequence"/>
</dbReference>
<gene>
    <name evidence="4" type="ORF">ABGF40_06580</name>
</gene>
<accession>A0ABW9F8S1</accession>
<dbReference type="Gene3D" id="3.90.1300.10">
    <property type="entry name" value="Amidase signature (AS) domain"/>
    <property type="match status" value="1"/>
</dbReference>
<dbReference type="PROSITE" id="PS00571">
    <property type="entry name" value="AMIDASES"/>
    <property type="match status" value="1"/>
</dbReference>
<evidence type="ECO:0000313" key="5">
    <source>
        <dbReference type="Proteomes" id="UP001629536"/>
    </source>
</evidence>
<feature type="region of interest" description="Disordered" evidence="1">
    <location>
        <begin position="188"/>
        <end position="209"/>
    </location>
</feature>
<evidence type="ECO:0000256" key="2">
    <source>
        <dbReference type="SAM" id="SignalP"/>
    </source>
</evidence>
<dbReference type="InterPro" id="IPR023631">
    <property type="entry name" value="Amidase_dom"/>
</dbReference>
<proteinExistence type="predicted"/>
<dbReference type="PANTHER" id="PTHR43372:SF4">
    <property type="entry name" value="FATTY-ACID AMIDE HYDROLASE 2"/>
    <property type="match status" value="1"/>
</dbReference>
<dbReference type="Pfam" id="PF01425">
    <property type="entry name" value="Amidase"/>
    <property type="match status" value="1"/>
</dbReference>
<comment type="caution">
    <text evidence="4">The sequence shown here is derived from an EMBL/GenBank/DDBJ whole genome shotgun (WGS) entry which is preliminary data.</text>
</comment>
<sequence length="423" mass="46283">MYKKIKNILLKYSAIILSVLLVSTTVVIASDANVKNSSKFVLDKEAYKKLSATQMAKLVKDGKVTAKQLVDLAYEVIEETDPVLNNIIKQDGKTINQALKDRAYADAENTENKDKPFFGVPILIKGLTFELENGMNSYGLEFMKDNISNKDNGLVKTYTDLGFIPIAQTTIPQMGLINVTNSNLFGSTKNPWNTEKNPGGSSGGSASGVAIGQSPVATANDAGGSIRIPASFSGLIGYFPSSGVVNPNTQLKSSSFTTENYILAEKMEDVTGIANALGGKIKANDLHLDKSKIIAYTTKTPAGTPISDEAISAVNDAVNFLKSKGYTLEEVEYPIDGKQMMMDYYINASKAGGISNYFFNQKFKKDMSKNDVELLNWGLYQLGKKLSPVDMKNAKNDLKNFRDKMDNFYEKYQAFITPTTSYS</sequence>